<gene>
    <name evidence="1" type="ORF">ERS852491_04734</name>
</gene>
<name>A0A174LUM6_9FIRM</name>
<dbReference type="RefSeq" id="WP_055155162.1">
    <property type="nucleotide sequence ID" value="NZ_CYZU01000075.1"/>
</dbReference>
<evidence type="ECO:0000313" key="1">
    <source>
        <dbReference type="EMBL" id="CUP27944.1"/>
    </source>
</evidence>
<reference evidence="1 2" key="1">
    <citation type="submission" date="2015-09" db="EMBL/GenBank/DDBJ databases">
        <authorList>
            <consortium name="Pathogen Informatics"/>
        </authorList>
    </citation>
    <scope>NUCLEOTIDE SEQUENCE [LARGE SCALE GENOMIC DNA]</scope>
    <source>
        <strain evidence="1 2">2789STDY5834876</strain>
    </source>
</reference>
<dbReference type="STRING" id="39482.ERS852491_04734"/>
<dbReference type="AlphaFoldDB" id="A0A174LUM6"/>
<organism evidence="1 2">
    <name type="scientific">Faecalicatena contorta</name>
    <dbReference type="NCBI Taxonomy" id="39482"/>
    <lineage>
        <taxon>Bacteria</taxon>
        <taxon>Bacillati</taxon>
        <taxon>Bacillota</taxon>
        <taxon>Clostridia</taxon>
        <taxon>Lachnospirales</taxon>
        <taxon>Lachnospiraceae</taxon>
        <taxon>Faecalicatena</taxon>
    </lineage>
</organism>
<accession>A0A174LUM6</accession>
<dbReference type="EMBL" id="CYZU01000075">
    <property type="protein sequence ID" value="CUP27944.1"/>
    <property type="molecule type" value="Genomic_DNA"/>
</dbReference>
<dbReference type="OrthoDB" id="2060071at2"/>
<proteinExistence type="predicted"/>
<sequence length="133" mass="14711">MYADYAYYSSGYLLGKSPAVPEIEFPFWEKQARLVVDDATQGRISKNSTLINNEVKDCICAITELLYKADKLNMSGEAPGMLVSYNNDGDSGTFDISQSAYTEDGIKRKTAQIIGQYLGKTGLTFAGGIYYER</sequence>
<protein>
    <submittedName>
        <fullName evidence="1">Uncharacterized protein</fullName>
    </submittedName>
</protein>
<evidence type="ECO:0000313" key="2">
    <source>
        <dbReference type="Proteomes" id="UP000095544"/>
    </source>
</evidence>
<dbReference type="Proteomes" id="UP000095544">
    <property type="component" value="Unassembled WGS sequence"/>
</dbReference>